<gene>
    <name evidence="3" type="ORF">GP486_006769</name>
</gene>
<dbReference type="InterPro" id="IPR013752">
    <property type="entry name" value="KPA_reductase"/>
</dbReference>
<feature type="compositionally biased region" description="Polar residues" evidence="1">
    <location>
        <begin position="407"/>
        <end position="437"/>
    </location>
</feature>
<dbReference type="Pfam" id="PF08546">
    <property type="entry name" value="ApbA_C"/>
    <property type="match status" value="1"/>
</dbReference>
<name>A0A9P8L3D9_9PEZI</name>
<dbReference type="PANTHER" id="PTHR21708">
    <property type="entry name" value="PROBABLE 2-DEHYDROPANTOATE 2-REDUCTASE"/>
    <property type="match status" value="1"/>
</dbReference>
<feature type="region of interest" description="Disordered" evidence="1">
    <location>
        <begin position="122"/>
        <end position="199"/>
    </location>
</feature>
<evidence type="ECO:0000313" key="3">
    <source>
        <dbReference type="EMBL" id="KAH0553035.1"/>
    </source>
</evidence>
<reference evidence="3" key="1">
    <citation type="submission" date="2021-03" db="EMBL/GenBank/DDBJ databases">
        <title>Comparative genomics and phylogenomic investigation of the class Geoglossomycetes provide insights into ecological specialization and systematics.</title>
        <authorList>
            <person name="Melie T."/>
            <person name="Pirro S."/>
            <person name="Miller A.N."/>
            <person name="Quandt A."/>
        </authorList>
    </citation>
    <scope>NUCLEOTIDE SEQUENCE</scope>
    <source>
        <strain evidence="3">CAQ_001_2017</strain>
    </source>
</reference>
<proteinExistence type="predicted"/>
<accession>A0A9P8L3D9</accession>
<dbReference type="SUPFAM" id="SSF48179">
    <property type="entry name" value="6-phosphogluconate dehydrogenase C-terminal domain-like"/>
    <property type="match status" value="1"/>
</dbReference>
<protein>
    <recommendedName>
        <fullName evidence="2">Ketopantoate reductase C-terminal domain-containing protein</fullName>
    </recommendedName>
</protein>
<dbReference type="InterPro" id="IPR051402">
    <property type="entry name" value="KPR-Related"/>
</dbReference>
<dbReference type="EMBL" id="JAGHQM010001633">
    <property type="protein sequence ID" value="KAH0553035.1"/>
    <property type="molecule type" value="Genomic_DNA"/>
</dbReference>
<feature type="region of interest" description="Disordered" evidence="1">
    <location>
        <begin position="331"/>
        <end position="366"/>
    </location>
</feature>
<feature type="region of interest" description="Disordered" evidence="1">
    <location>
        <begin position="401"/>
        <end position="550"/>
    </location>
</feature>
<dbReference type="GO" id="GO:0005737">
    <property type="term" value="C:cytoplasm"/>
    <property type="evidence" value="ECO:0007669"/>
    <property type="project" value="TreeGrafter"/>
</dbReference>
<comment type="caution">
    <text evidence="3">The sequence shown here is derived from an EMBL/GenBank/DDBJ whole genome shotgun (WGS) entry which is preliminary data.</text>
</comment>
<evidence type="ECO:0000259" key="2">
    <source>
        <dbReference type="Pfam" id="PF08546"/>
    </source>
</evidence>
<dbReference type="AlphaFoldDB" id="A0A9P8L3D9"/>
<feature type="compositionally biased region" description="Pro residues" evidence="1">
    <location>
        <begin position="460"/>
        <end position="476"/>
    </location>
</feature>
<keyword evidence="4" id="KW-1185">Reference proteome</keyword>
<dbReference type="Proteomes" id="UP000750711">
    <property type="component" value="Unassembled WGS sequence"/>
</dbReference>
<feature type="compositionally biased region" description="Low complexity" evidence="1">
    <location>
        <begin position="511"/>
        <end position="525"/>
    </location>
</feature>
<dbReference type="PANTHER" id="PTHR21708:SF25">
    <property type="entry name" value="PROTEIN PAM1-RELATED"/>
    <property type="match status" value="1"/>
</dbReference>
<feature type="domain" description="Ketopantoate reductase C-terminal" evidence="2">
    <location>
        <begin position="4"/>
        <end position="115"/>
    </location>
</feature>
<organism evidence="3 4">
    <name type="scientific">Trichoglossum hirsutum</name>
    <dbReference type="NCBI Taxonomy" id="265104"/>
    <lineage>
        <taxon>Eukaryota</taxon>
        <taxon>Fungi</taxon>
        <taxon>Dikarya</taxon>
        <taxon>Ascomycota</taxon>
        <taxon>Pezizomycotina</taxon>
        <taxon>Geoglossomycetes</taxon>
        <taxon>Geoglossales</taxon>
        <taxon>Geoglossaceae</taxon>
        <taxon>Trichoglossum</taxon>
    </lineage>
</organism>
<evidence type="ECO:0000256" key="1">
    <source>
        <dbReference type="SAM" id="MobiDB-lite"/>
    </source>
</evidence>
<sequence>MIGPIAFHPASVLFETPSHSLLMEKVGVKSMITDIIDELTQIATAQGCYFSEDFSQKTIASMTQPTEAQSIMYQDYLARRPMEVETYLGSPIKLAQEVGIRVPRIETLYALLHNLNTINQSRTATSSPVTTGHPPGHPPRLSSAPVPRGPPVNGGRGGRLPSGVMPPGRRGPPPANGMNGMNGMNGYPPRANGNGVPPPPRMPQNLSRKDSFETDGLDEFAHIALYEDITEGGPDMTGDFSGTSHGNSSHSDLALRERELMIRQRELALREQEYNLKRGMRRPPPSRMDYDDDDDDDYFDPMNSPQPQPMIDPDNFDMMSITSRRTRMANSASQMRKNPDMANPMRSSKNFRGGPRPGFGGKNRTSATLVSDMQGLHESLMNNPLMGYSSNRYGSVDRKMMSDESRANSMTSQRMEDYQNGQNGPYPTARRSSQSPGGASGPMGRSMGRPSPTNGYMPPQGRPSPPGVRQPMPRYPPGQGNQVAPQQVEQQAGVSNIYLPKGPPNVRSLTGSASASAESGDSGASTHIDSENSAHSSRSSLGPRPPIGVR</sequence>
<dbReference type="FunFam" id="1.10.1040.10:FF:000017">
    <property type="entry name" value="2-dehydropantoate 2-reductase"/>
    <property type="match status" value="1"/>
</dbReference>
<feature type="compositionally biased region" description="Polar residues" evidence="1">
    <location>
        <begin position="531"/>
        <end position="540"/>
    </location>
</feature>
<feature type="compositionally biased region" description="Polar residues" evidence="1">
    <location>
        <begin position="479"/>
        <end position="494"/>
    </location>
</feature>
<feature type="compositionally biased region" description="Low complexity" evidence="1">
    <location>
        <begin position="176"/>
        <end position="190"/>
    </location>
</feature>
<dbReference type="InterPro" id="IPR008927">
    <property type="entry name" value="6-PGluconate_DH-like_C_sf"/>
</dbReference>
<dbReference type="InterPro" id="IPR013328">
    <property type="entry name" value="6PGD_dom2"/>
</dbReference>
<dbReference type="Gene3D" id="1.10.1040.10">
    <property type="entry name" value="N-(1-d-carboxylethyl)-l-norvaline Dehydrogenase, domain 2"/>
    <property type="match status" value="1"/>
</dbReference>
<evidence type="ECO:0000313" key="4">
    <source>
        <dbReference type="Proteomes" id="UP000750711"/>
    </source>
</evidence>